<reference evidence="2" key="2">
    <citation type="journal article" date="2021" name="PeerJ">
        <title>Extensive microbial diversity within the chicken gut microbiome revealed by metagenomics and culture.</title>
        <authorList>
            <person name="Gilroy R."/>
            <person name="Ravi A."/>
            <person name="Getino M."/>
            <person name="Pursley I."/>
            <person name="Horton D.L."/>
            <person name="Alikhan N.F."/>
            <person name="Baker D."/>
            <person name="Gharbi K."/>
            <person name="Hall N."/>
            <person name="Watson M."/>
            <person name="Adriaenssens E.M."/>
            <person name="Foster-Nyarko E."/>
            <person name="Jarju S."/>
            <person name="Secka A."/>
            <person name="Antonio M."/>
            <person name="Oren A."/>
            <person name="Chaudhuri R.R."/>
            <person name="La Ragione R."/>
            <person name="Hildebrand F."/>
            <person name="Pallen M.J."/>
        </authorList>
    </citation>
    <scope>NUCLEOTIDE SEQUENCE</scope>
    <source>
        <strain evidence="2">17073</strain>
    </source>
</reference>
<dbReference type="Proteomes" id="UP000824076">
    <property type="component" value="Unassembled WGS sequence"/>
</dbReference>
<comment type="caution">
    <text evidence="2">The sequence shown here is derived from an EMBL/GenBank/DDBJ whole genome shotgun (WGS) entry which is preliminary data.</text>
</comment>
<evidence type="ECO:0000313" key="3">
    <source>
        <dbReference type="Proteomes" id="UP000824076"/>
    </source>
</evidence>
<feature type="region of interest" description="Disordered" evidence="1">
    <location>
        <begin position="63"/>
        <end position="118"/>
    </location>
</feature>
<protein>
    <recommendedName>
        <fullName evidence="4">Transglutaminase-like domain-containing protein</fullName>
    </recommendedName>
</protein>
<gene>
    <name evidence="2" type="ORF">IAD18_06390</name>
</gene>
<evidence type="ECO:0000256" key="1">
    <source>
        <dbReference type="SAM" id="MobiDB-lite"/>
    </source>
</evidence>
<organism evidence="2 3">
    <name type="scientific">Candidatus Limisoma intestinavium</name>
    <dbReference type="NCBI Taxonomy" id="2840856"/>
    <lineage>
        <taxon>Bacteria</taxon>
        <taxon>Pseudomonadati</taxon>
        <taxon>Bacteroidota</taxon>
        <taxon>Bacteroidia</taxon>
        <taxon>Bacteroidales</taxon>
        <taxon>Candidatus Limisoma</taxon>
    </lineage>
</organism>
<proteinExistence type="predicted"/>
<feature type="compositionally biased region" description="Pro residues" evidence="1">
    <location>
        <begin position="92"/>
        <end position="102"/>
    </location>
</feature>
<name>A0A9D1INE6_9BACT</name>
<dbReference type="AlphaFoldDB" id="A0A9D1INE6"/>
<evidence type="ECO:0008006" key="4">
    <source>
        <dbReference type="Google" id="ProtNLM"/>
    </source>
</evidence>
<dbReference type="Gene3D" id="3.10.620.30">
    <property type="match status" value="1"/>
</dbReference>
<reference evidence="2" key="1">
    <citation type="submission" date="2020-10" db="EMBL/GenBank/DDBJ databases">
        <authorList>
            <person name="Gilroy R."/>
        </authorList>
    </citation>
    <scope>NUCLEOTIDE SEQUENCE</scope>
    <source>
        <strain evidence="2">17073</strain>
    </source>
</reference>
<accession>A0A9D1INE6</accession>
<sequence>MRYKLTVAIILGAAQLCGAQNALRDFESFRDSLFSGYHRYRQGILADYESFLRDTWHDYQIFKAPDSNNIPKPDRQPSMPENATMPDMQIPAPAPEQPPLPESQPERPDEPEALPNMPPLGGRMTSVDFFGTNINLPLIDIHPISNTSNNNVANYWRDLNDNASAQSAIDLLKNAIRKYDLNDWLAFKLAQAYAETLFPARQASDTRIAIIQYLLCNIGYDIRLALYDDGLTLLMPFTTTIYARSYLELDGKRFSIFFDSASAAKTITGTIQTYSLPYDKNTGYSFNPIFSQPPMLVEKPEDFRLSGAGITITGKADANLREILSDYPQLPVVDYTKSELQPELRNDIARQLKMQVAEMDEMTAVNTLLHFVQKAFNYQTDDKQFGFEKPLFPEESILYKRNDCEDRAIFFGMLIRNVLNLECLLVEYPGHIGTAVCLSDSSATGTYYMVDGKKYFVADPTFEGADAGMCMPDFRNINPKVYRFD</sequence>
<evidence type="ECO:0000313" key="2">
    <source>
        <dbReference type="EMBL" id="HIU39277.1"/>
    </source>
</evidence>
<dbReference type="EMBL" id="DVMS01000181">
    <property type="protein sequence ID" value="HIU39277.1"/>
    <property type="molecule type" value="Genomic_DNA"/>
</dbReference>